<proteinExistence type="predicted"/>
<gene>
    <name evidence="1" type="ordered locus">Mhun_2342</name>
</gene>
<dbReference type="eggNOG" id="arCOG01220">
    <property type="taxonomic scope" value="Archaea"/>
</dbReference>
<dbReference type="OrthoDB" id="134019at2157"/>
<dbReference type="EMBL" id="CP000254">
    <property type="protein sequence ID" value="ABD42046.1"/>
    <property type="molecule type" value="Genomic_DNA"/>
</dbReference>
<dbReference type="AlphaFoldDB" id="Q2FRZ3"/>
<evidence type="ECO:0008006" key="3">
    <source>
        <dbReference type="Google" id="ProtNLM"/>
    </source>
</evidence>
<organism evidence="1 2">
    <name type="scientific">Methanospirillum hungatei JF-1 (strain ATCC 27890 / DSM 864 / NBRC 100397 / JF-1)</name>
    <dbReference type="NCBI Taxonomy" id="323259"/>
    <lineage>
        <taxon>Archaea</taxon>
        <taxon>Methanobacteriati</taxon>
        <taxon>Methanobacteriota</taxon>
        <taxon>Stenosarchaea group</taxon>
        <taxon>Methanomicrobia</taxon>
        <taxon>Methanomicrobiales</taxon>
        <taxon>Methanospirillaceae</taxon>
        <taxon>Methanospirillum</taxon>
    </lineage>
</organism>
<evidence type="ECO:0000313" key="1">
    <source>
        <dbReference type="EMBL" id="ABD42046.1"/>
    </source>
</evidence>
<reference evidence="2" key="1">
    <citation type="journal article" date="2016" name="Stand. Genomic Sci.">
        <title>Complete genome sequence of Methanospirillum hungatei type strain JF1.</title>
        <authorList>
            <person name="Gunsalus R.P."/>
            <person name="Cook L.E."/>
            <person name="Crable B."/>
            <person name="Rohlin L."/>
            <person name="McDonald E."/>
            <person name="Mouttaki H."/>
            <person name="Sieber J.R."/>
            <person name="Poweleit N."/>
            <person name="Zhou H."/>
            <person name="Lapidus A.L."/>
            <person name="Daligault H.E."/>
            <person name="Land M."/>
            <person name="Gilna P."/>
            <person name="Ivanova N."/>
            <person name="Kyrpides N."/>
            <person name="Culley D.E."/>
            <person name="McInerney M.J."/>
        </authorList>
    </citation>
    <scope>NUCLEOTIDE SEQUENCE [LARGE SCALE GENOMIC DNA]</scope>
    <source>
        <strain evidence="2">ATCC 27890 / DSM 864 / NBRC 100397 / JF-1</strain>
    </source>
</reference>
<evidence type="ECO:0000313" key="2">
    <source>
        <dbReference type="Proteomes" id="UP000001941"/>
    </source>
</evidence>
<accession>Q2FRZ3</accession>
<dbReference type="Proteomes" id="UP000001941">
    <property type="component" value="Chromosome"/>
</dbReference>
<keyword evidence="2" id="KW-1185">Reference proteome</keyword>
<dbReference type="GeneID" id="3923277"/>
<name>Q2FRZ3_METHJ</name>
<protein>
    <recommendedName>
        <fullName evidence="3">Methyltransferase</fullName>
    </recommendedName>
</protein>
<dbReference type="SUPFAM" id="SSF53335">
    <property type="entry name" value="S-adenosyl-L-methionine-dependent methyltransferases"/>
    <property type="match status" value="1"/>
</dbReference>
<sequence>MKCSCCGENHIICPGDITSRPSQFFAPCPQCNPTPRPKDKPVSSGEDIPGPCQCNRRFIDDVMADIYQILQKEGIFHGSEPLSSIGTPLISPGLFLRRPPVLPPRSLLIISDLIPVPVAEIAYRNVPELLGIVYHAHEIPGPGDVTYGQEPTIHEGILVCGCDVRADIFLSGKGPVVVIKKQAEMHIEFPKGIDPKIFSVEEQVRRLHPDVFIDACAGPGTLGLTAALFGVPNIVMCDVWHASVWSAIQTIRVNQKKLGITTITLYDDVKKRPPVWTGEPALICSATGNGINIQLYHGTYELLGADLPSGKRLTAFDPFDKESFRRNDLFLTAWKEKIGGEVFIP</sequence>
<dbReference type="InterPro" id="IPR029063">
    <property type="entry name" value="SAM-dependent_MTases_sf"/>
</dbReference>
<dbReference type="HOGENOM" id="CLU_069059_0_0_2"/>
<dbReference type="EnsemblBacteria" id="ABD42046">
    <property type="protein sequence ID" value="ABD42046"/>
    <property type="gene ID" value="Mhun_2342"/>
</dbReference>
<dbReference type="InParanoid" id="Q2FRZ3"/>
<dbReference type="RefSeq" id="WP_011449304.1">
    <property type="nucleotide sequence ID" value="NC_007796.1"/>
</dbReference>
<dbReference type="KEGG" id="mhu:Mhun_2342"/>